<comment type="caution">
    <text evidence="1">The sequence shown here is derived from an EMBL/GenBank/DDBJ whole genome shotgun (WGS) entry which is preliminary data.</text>
</comment>
<accession>A0A7W6Y824</accession>
<proteinExistence type="predicted"/>
<gene>
    <name evidence="1" type="ORF">GGE46_003747</name>
    <name evidence="2" type="ORF">GGE57_003998</name>
</gene>
<evidence type="ECO:0000313" key="4">
    <source>
        <dbReference type="Proteomes" id="UP000557344"/>
    </source>
</evidence>
<dbReference type="EMBL" id="JACIID010000008">
    <property type="protein sequence ID" value="MBB4537234.1"/>
    <property type="molecule type" value="Genomic_DNA"/>
</dbReference>
<dbReference type="Proteomes" id="UP000523431">
    <property type="component" value="Unassembled WGS sequence"/>
</dbReference>
<protein>
    <submittedName>
        <fullName evidence="1">Uncharacterized protein</fullName>
    </submittedName>
</protein>
<name>A0A7W6Y824_RHIET</name>
<organism evidence="1 4">
    <name type="scientific">Rhizobium etli</name>
    <dbReference type="NCBI Taxonomy" id="29449"/>
    <lineage>
        <taxon>Bacteria</taxon>
        <taxon>Pseudomonadati</taxon>
        <taxon>Pseudomonadota</taxon>
        <taxon>Alphaproteobacteria</taxon>
        <taxon>Hyphomicrobiales</taxon>
        <taxon>Rhizobiaceae</taxon>
        <taxon>Rhizobium/Agrobacterium group</taxon>
        <taxon>Rhizobium</taxon>
    </lineage>
</organism>
<sequence length="168" mass="18543">MTFQDELNYLIGSPISASKYIYGSIFHILFARADGDTKLICNGCQWAVLDEAGTVILHDELALSSALIGDLFTGKRLRAVRADAAVLTLRFDDIVFHAFTTEEYHLDIHEGVALGSAEWQAISDGARNSFILFRPGHDASGYEFSQYFDLTAVPWGAAYLKKQEGMNG</sequence>
<reference evidence="3 4" key="1">
    <citation type="submission" date="2020-08" db="EMBL/GenBank/DDBJ databases">
        <title>Genomic Encyclopedia of Type Strains, Phase IV (KMG-V): Genome sequencing to study the core and pangenomes of soil and plant-associated prokaryotes.</title>
        <authorList>
            <person name="Whitman W."/>
        </authorList>
    </citation>
    <scope>NUCLEOTIDE SEQUENCE [LARGE SCALE GENOMIC DNA]</scope>
    <source>
        <strain evidence="1 4">SEMIA 471</strain>
        <strain evidence="2 3">SEMIA 489</strain>
    </source>
</reference>
<evidence type="ECO:0000313" key="2">
    <source>
        <dbReference type="EMBL" id="MBB4537234.1"/>
    </source>
</evidence>
<dbReference type="AlphaFoldDB" id="A0A7W6Y824"/>
<dbReference type="Proteomes" id="UP000557344">
    <property type="component" value="Unassembled WGS sequence"/>
</dbReference>
<dbReference type="RefSeq" id="WP_183842877.1">
    <property type="nucleotide sequence ID" value="NZ_JACIHU010000008.1"/>
</dbReference>
<evidence type="ECO:0000313" key="3">
    <source>
        <dbReference type="Proteomes" id="UP000523431"/>
    </source>
</evidence>
<evidence type="ECO:0000313" key="1">
    <source>
        <dbReference type="EMBL" id="MBB4481151.1"/>
    </source>
</evidence>
<dbReference type="EMBL" id="JACIHU010000008">
    <property type="protein sequence ID" value="MBB4481151.1"/>
    <property type="molecule type" value="Genomic_DNA"/>
</dbReference>